<keyword evidence="4" id="KW-1185">Reference proteome</keyword>
<dbReference type="Gene3D" id="3.20.20.370">
    <property type="entry name" value="Glycoside hydrolase/deacetylase"/>
    <property type="match status" value="1"/>
</dbReference>
<accession>A0A1H4QKK7</accession>
<gene>
    <name evidence="3" type="ORF">SAMN04489745_2314</name>
</gene>
<feature type="compositionally biased region" description="Low complexity" evidence="1">
    <location>
        <begin position="57"/>
        <end position="69"/>
    </location>
</feature>
<dbReference type="InterPro" id="IPR002509">
    <property type="entry name" value="NODB_dom"/>
</dbReference>
<dbReference type="InterPro" id="IPR050248">
    <property type="entry name" value="Polysacc_deacetylase_ArnD"/>
</dbReference>
<evidence type="ECO:0000256" key="1">
    <source>
        <dbReference type="SAM" id="MobiDB-lite"/>
    </source>
</evidence>
<dbReference type="PROSITE" id="PS51677">
    <property type="entry name" value="NODB"/>
    <property type="match status" value="1"/>
</dbReference>
<evidence type="ECO:0000259" key="2">
    <source>
        <dbReference type="PROSITE" id="PS51677"/>
    </source>
</evidence>
<reference evidence="3 4" key="1">
    <citation type="submission" date="2016-10" db="EMBL/GenBank/DDBJ databases">
        <authorList>
            <person name="de Groot N.N."/>
        </authorList>
    </citation>
    <scope>NUCLEOTIDE SEQUENCE [LARGE SCALE GENOMIC DNA]</scope>
    <source>
        <strain evidence="3 4">DSM 10495</strain>
    </source>
</reference>
<dbReference type="PANTHER" id="PTHR10587:SF134">
    <property type="entry name" value="SECRETED PROTEIN"/>
    <property type="match status" value="1"/>
</dbReference>
<dbReference type="GO" id="GO:0005975">
    <property type="term" value="P:carbohydrate metabolic process"/>
    <property type="evidence" value="ECO:0007669"/>
    <property type="project" value="InterPro"/>
</dbReference>
<dbReference type="Proteomes" id="UP000182652">
    <property type="component" value="Unassembled WGS sequence"/>
</dbReference>
<proteinExistence type="predicted"/>
<dbReference type="InterPro" id="IPR011330">
    <property type="entry name" value="Glyco_hydro/deAcase_b/a-brl"/>
</dbReference>
<dbReference type="RefSeq" id="WP_066212870.1">
    <property type="nucleotide sequence ID" value="NZ_FNSN01000003.1"/>
</dbReference>
<protein>
    <submittedName>
        <fullName evidence="3">Peptidoglycan/xylan/chitin deacetylase, PgdA/CDA1 family</fullName>
    </submittedName>
</protein>
<organism evidence="3 4">
    <name type="scientific">Arthrobacter woluwensis</name>
    <dbReference type="NCBI Taxonomy" id="156980"/>
    <lineage>
        <taxon>Bacteria</taxon>
        <taxon>Bacillati</taxon>
        <taxon>Actinomycetota</taxon>
        <taxon>Actinomycetes</taxon>
        <taxon>Micrococcales</taxon>
        <taxon>Micrococcaceae</taxon>
        <taxon>Arthrobacter</taxon>
    </lineage>
</organism>
<sequence length="325" mass="33368">MYSPRHLREGLGGGPADPGRRALFLGIAASLGLGLVACDAGDAPETSPRGAAGATGGALPVATPGAGVAPPQPTPPVVPVVSRREVLAEFGRRTPRQWGLDVTGVALGSRSRSVALTFDACGGPGGSGFDRKLIRSLRRHQVPATLFINLRWARRNPGLLRELATDPLFEIANHGVHHSPLSVNGRSAYGIPGTANLGEAYDEVMGNQEGLSALTGRAPLAFRPGTAHHDEVSAAMVRRCGLLPANFSVNADGGATFTPQMVAGQLAEVKAGDVVISHFNQPRSGTGEGYVAGLPGMLGRGLHFAHLSTVFGLGKAALTGVAAGR</sequence>
<dbReference type="EMBL" id="FNSN01000003">
    <property type="protein sequence ID" value="SEC20097.1"/>
    <property type="molecule type" value="Genomic_DNA"/>
</dbReference>
<dbReference type="Pfam" id="PF01522">
    <property type="entry name" value="Polysacc_deac_1"/>
    <property type="match status" value="1"/>
</dbReference>
<evidence type="ECO:0000313" key="3">
    <source>
        <dbReference type="EMBL" id="SEC20097.1"/>
    </source>
</evidence>
<dbReference type="SUPFAM" id="SSF88713">
    <property type="entry name" value="Glycoside hydrolase/deacetylase"/>
    <property type="match status" value="1"/>
</dbReference>
<feature type="domain" description="NodB homology" evidence="2">
    <location>
        <begin position="112"/>
        <end position="325"/>
    </location>
</feature>
<dbReference type="PANTHER" id="PTHR10587">
    <property type="entry name" value="GLYCOSYL TRANSFERASE-RELATED"/>
    <property type="match status" value="1"/>
</dbReference>
<dbReference type="STRING" id="156980.SAMN04489745_2314"/>
<dbReference type="AlphaFoldDB" id="A0A1H4QKK7"/>
<evidence type="ECO:0000313" key="4">
    <source>
        <dbReference type="Proteomes" id="UP000182652"/>
    </source>
</evidence>
<name>A0A1H4QKK7_9MICC</name>
<feature type="region of interest" description="Disordered" evidence="1">
    <location>
        <begin position="44"/>
        <end position="77"/>
    </location>
</feature>
<dbReference type="GO" id="GO:0016810">
    <property type="term" value="F:hydrolase activity, acting on carbon-nitrogen (but not peptide) bonds"/>
    <property type="evidence" value="ECO:0007669"/>
    <property type="project" value="InterPro"/>
</dbReference>